<accession>A0A319C4G7</accession>
<reference evidence="1" key="1">
    <citation type="submission" date="2016-12" db="EMBL/GenBank/DDBJ databases">
        <title>The genomes of Aspergillus section Nigri reveals drivers in fungal speciation.</title>
        <authorList>
            <consortium name="DOE Joint Genome Institute"/>
            <person name="Vesth T.C."/>
            <person name="Nybo J."/>
            <person name="Theobald S."/>
            <person name="Brandl J."/>
            <person name="Frisvad J.C."/>
            <person name="Nielsen K.F."/>
            <person name="Lyhne E.K."/>
            <person name="Kogle M.E."/>
            <person name="Kuo A."/>
            <person name="Riley R."/>
            <person name="Clum A."/>
            <person name="Nolan M."/>
            <person name="Lipzen A."/>
            <person name="Salamov A."/>
            <person name="Henrissat B."/>
            <person name="Wiebenga A."/>
            <person name="De Vries R.P."/>
            <person name="Grigoriev I.V."/>
            <person name="Mortensen U.H."/>
            <person name="Andersen M.R."/>
            <person name="Baker S.E."/>
        </authorList>
    </citation>
    <scope>NUCLEOTIDE SEQUENCE [LARGE SCALE GENOMIC DNA]</scope>
    <source>
        <strain evidence="1">CBS 113365</strain>
    </source>
</reference>
<protein>
    <submittedName>
        <fullName evidence="1">Uncharacterized protein</fullName>
    </submittedName>
</protein>
<evidence type="ECO:0000313" key="2">
    <source>
        <dbReference type="Proteomes" id="UP000248405"/>
    </source>
</evidence>
<dbReference type="OrthoDB" id="40334at2759"/>
<dbReference type="RefSeq" id="XP_025557486.1">
    <property type="nucleotide sequence ID" value="XM_025703600.1"/>
</dbReference>
<keyword evidence="2" id="KW-1185">Reference proteome</keyword>
<evidence type="ECO:0000313" key="1">
    <source>
        <dbReference type="EMBL" id="PYH63692.1"/>
    </source>
</evidence>
<dbReference type="EMBL" id="KZ821650">
    <property type="protein sequence ID" value="PYH63692.1"/>
    <property type="molecule type" value="Genomic_DNA"/>
</dbReference>
<dbReference type="AlphaFoldDB" id="A0A319C4G7"/>
<dbReference type="Proteomes" id="UP000248405">
    <property type="component" value="Unassembled WGS sequence"/>
</dbReference>
<organism evidence="1 2">
    <name type="scientific">Aspergillus vadensis (strain CBS 113365 / IMI 142717 / IBT 24658)</name>
    <dbReference type="NCBI Taxonomy" id="1448311"/>
    <lineage>
        <taxon>Eukaryota</taxon>
        <taxon>Fungi</taxon>
        <taxon>Dikarya</taxon>
        <taxon>Ascomycota</taxon>
        <taxon>Pezizomycotina</taxon>
        <taxon>Eurotiomycetes</taxon>
        <taxon>Eurotiomycetidae</taxon>
        <taxon>Eurotiales</taxon>
        <taxon>Aspergillaceae</taxon>
        <taxon>Aspergillus</taxon>
        <taxon>Aspergillus subgen. Circumdati</taxon>
    </lineage>
</organism>
<sequence>ITVRHFKCSCFKKFVRSLSSQLHNTPVLSNIPPSFGPARVIIIGTGDLSHIPTYAR</sequence>
<gene>
    <name evidence="1" type="ORF">BO88DRAFT_352646</name>
</gene>
<dbReference type="GeneID" id="37208192"/>
<proteinExistence type="predicted"/>
<feature type="non-terminal residue" evidence="1">
    <location>
        <position position="1"/>
    </location>
</feature>
<name>A0A319C4G7_ASPVC</name>